<dbReference type="SFLD" id="SFLDS00019">
    <property type="entry name" value="Glutathione_Transferase_(cytos"/>
    <property type="match status" value="1"/>
</dbReference>
<dbReference type="PANTHER" id="PTHR43969">
    <property type="entry name" value="GLUTATHIONE S TRANSFERASE D10, ISOFORM A-RELATED"/>
    <property type="match status" value="1"/>
</dbReference>
<keyword evidence="4" id="KW-0808">Transferase</keyword>
<name>A0A0D7DVF4_RHOPL</name>
<dbReference type="InterPro" id="IPR004046">
    <property type="entry name" value="GST_C"/>
</dbReference>
<dbReference type="PANTHER" id="PTHR43969:SF9">
    <property type="entry name" value="GLUTATHIONE S TRANSFERASE D10, ISOFORM A-RELATED"/>
    <property type="match status" value="1"/>
</dbReference>
<organism evidence="4 5">
    <name type="scientific">Rhodopseudomonas palustris</name>
    <dbReference type="NCBI Taxonomy" id="1076"/>
    <lineage>
        <taxon>Bacteria</taxon>
        <taxon>Pseudomonadati</taxon>
        <taxon>Pseudomonadota</taxon>
        <taxon>Alphaproteobacteria</taxon>
        <taxon>Hyphomicrobiales</taxon>
        <taxon>Nitrobacteraceae</taxon>
        <taxon>Rhodopseudomonas</taxon>
    </lineage>
</organism>
<dbReference type="SUPFAM" id="SSF52833">
    <property type="entry name" value="Thioredoxin-like"/>
    <property type="match status" value="1"/>
</dbReference>
<dbReference type="PROSITE" id="PS50405">
    <property type="entry name" value="GST_CTER"/>
    <property type="match status" value="1"/>
</dbReference>
<dbReference type="InterPro" id="IPR036282">
    <property type="entry name" value="Glutathione-S-Trfase_C_sf"/>
</dbReference>
<dbReference type="AlphaFoldDB" id="A0A0D7DVF4"/>
<sequence>MYTLFHHPFCPQSRFIRLALGEHGLDLRLVEERAWERRAAFLTLNPAGTTPVLVAEGRPAIPGAGVICEFLDESHGAALGERRLLPHSVGERIEVRRLLSWFNDKFFEEASGPLVTERIYKRFMAEEDGGGPPAMEVIRAATANVRYHLAYIGWLARTRNFLAGDRLSYADLAAAAHLSAIDYLGDVPWNEDEAAKAWYARIKSRPSFRPLLSEWLAGVPASRTYVDLDF</sequence>
<evidence type="ECO:0000259" key="3">
    <source>
        <dbReference type="PROSITE" id="PS50405"/>
    </source>
</evidence>
<dbReference type="Pfam" id="PF00043">
    <property type="entry name" value="GST_C"/>
    <property type="match status" value="1"/>
</dbReference>
<dbReference type="PROSITE" id="PS50404">
    <property type="entry name" value="GST_NTER"/>
    <property type="match status" value="1"/>
</dbReference>
<dbReference type="CDD" id="cd00299">
    <property type="entry name" value="GST_C_family"/>
    <property type="match status" value="1"/>
</dbReference>
<dbReference type="GO" id="GO:0004364">
    <property type="term" value="F:glutathione transferase activity"/>
    <property type="evidence" value="ECO:0007669"/>
    <property type="project" value="TreeGrafter"/>
</dbReference>
<dbReference type="OrthoDB" id="9794721at2"/>
<dbReference type="CDD" id="cd00570">
    <property type="entry name" value="GST_N_family"/>
    <property type="match status" value="1"/>
</dbReference>
<dbReference type="SUPFAM" id="SSF47616">
    <property type="entry name" value="GST C-terminal domain-like"/>
    <property type="match status" value="1"/>
</dbReference>
<dbReference type="Gene3D" id="1.20.1050.10">
    <property type="match status" value="1"/>
</dbReference>
<dbReference type="Gene3D" id="3.40.30.10">
    <property type="entry name" value="Glutaredoxin"/>
    <property type="match status" value="1"/>
</dbReference>
<dbReference type="InterPro" id="IPR010987">
    <property type="entry name" value="Glutathione-S-Trfase_C-like"/>
</dbReference>
<evidence type="ECO:0000256" key="1">
    <source>
        <dbReference type="ARBA" id="ARBA00011738"/>
    </source>
</evidence>
<dbReference type="Proteomes" id="UP000032515">
    <property type="component" value="Unassembled WGS sequence"/>
</dbReference>
<dbReference type="GO" id="GO:0006749">
    <property type="term" value="P:glutathione metabolic process"/>
    <property type="evidence" value="ECO:0007669"/>
    <property type="project" value="TreeGrafter"/>
</dbReference>
<proteinExistence type="predicted"/>
<dbReference type="Pfam" id="PF13409">
    <property type="entry name" value="GST_N_2"/>
    <property type="match status" value="1"/>
</dbReference>
<protein>
    <submittedName>
        <fullName evidence="4">Glutathione S-transferase</fullName>
    </submittedName>
</protein>
<comment type="subunit">
    <text evidence="1">Homodimer.</text>
</comment>
<dbReference type="InterPro" id="IPR036249">
    <property type="entry name" value="Thioredoxin-like_sf"/>
</dbReference>
<dbReference type="InterPro" id="IPR004045">
    <property type="entry name" value="Glutathione_S-Trfase_N"/>
</dbReference>
<dbReference type="PATRIC" id="fig|1076.23.peg.6492"/>
<evidence type="ECO:0000259" key="2">
    <source>
        <dbReference type="PROSITE" id="PS50404"/>
    </source>
</evidence>
<evidence type="ECO:0000313" key="4">
    <source>
        <dbReference type="EMBL" id="KIZ32594.1"/>
    </source>
</evidence>
<reference evidence="4 5" key="1">
    <citation type="submission" date="2014-11" db="EMBL/GenBank/DDBJ databases">
        <title>Genomics and ecophysiology of heterotrophic nitrogen fixing bacteria isolated from estuarine surface water.</title>
        <authorList>
            <person name="Bentzon-Tilia M."/>
            <person name="Severin I."/>
            <person name="Hansen L.H."/>
            <person name="Riemann L."/>
        </authorList>
    </citation>
    <scope>NUCLEOTIDE SEQUENCE [LARGE SCALE GENOMIC DNA]</scope>
    <source>
        <strain evidence="4 5">BAL398</strain>
    </source>
</reference>
<evidence type="ECO:0000313" key="5">
    <source>
        <dbReference type="Proteomes" id="UP000032515"/>
    </source>
</evidence>
<dbReference type="InterPro" id="IPR040079">
    <property type="entry name" value="Glutathione_S-Trfase"/>
</dbReference>
<dbReference type="EMBL" id="JXXE01000870">
    <property type="protein sequence ID" value="KIZ32594.1"/>
    <property type="molecule type" value="Genomic_DNA"/>
</dbReference>
<gene>
    <name evidence="4" type="ORF">OO17_29765</name>
</gene>
<dbReference type="RefSeq" id="WP_044419142.1">
    <property type="nucleotide sequence ID" value="NZ_JXXE01000870.1"/>
</dbReference>
<comment type="caution">
    <text evidence="4">The sequence shown here is derived from an EMBL/GenBank/DDBJ whole genome shotgun (WGS) entry which is preliminary data.</text>
</comment>
<feature type="domain" description="GST N-terminal" evidence="2">
    <location>
        <begin position="1"/>
        <end position="79"/>
    </location>
</feature>
<accession>A0A0D7DVF4</accession>
<feature type="domain" description="GST C-terminal" evidence="3">
    <location>
        <begin position="88"/>
        <end position="228"/>
    </location>
</feature>
<dbReference type="STRING" id="1421013.GCA_000504425_03074"/>